<evidence type="ECO:0000256" key="1">
    <source>
        <dbReference type="SAM" id="Phobius"/>
    </source>
</evidence>
<name>V6LTS3_9EUKA</name>
<evidence type="ECO:0000313" key="2">
    <source>
        <dbReference type="EMBL" id="EST47648.1"/>
    </source>
</evidence>
<accession>V6LTS3</accession>
<keyword evidence="1" id="KW-1133">Transmembrane helix</keyword>
<proteinExistence type="predicted"/>
<organism evidence="2">
    <name type="scientific">Spironucleus salmonicida</name>
    <dbReference type="NCBI Taxonomy" id="348837"/>
    <lineage>
        <taxon>Eukaryota</taxon>
        <taxon>Metamonada</taxon>
        <taxon>Diplomonadida</taxon>
        <taxon>Hexamitidae</taxon>
        <taxon>Hexamitinae</taxon>
        <taxon>Spironucleus</taxon>
    </lineage>
</organism>
<dbReference type="EMBL" id="KI546038">
    <property type="protein sequence ID" value="EST47648.1"/>
    <property type="molecule type" value="Genomic_DNA"/>
</dbReference>
<keyword evidence="1" id="KW-0812">Transmembrane</keyword>
<dbReference type="SUPFAM" id="SSF57184">
    <property type="entry name" value="Growth factor receptor domain"/>
    <property type="match status" value="1"/>
</dbReference>
<gene>
    <name evidence="2" type="ORF">SS50377_12343</name>
</gene>
<sequence>MLCPLFPIGNYVTVNNECVCTIGSEILQKVPLKCATCQKNMVQAITGFNKCTLCSNFDVAISNHSKCVNKCSRDGLLQNNFLKEDNTCEYCSRNMIVNNNKCQCITGFTPDKIGCKKDQRSTHINNSRKTIALWMLGIIISVQILILSYFVTVKLVQMRKVKLQKLSNE</sequence>
<dbReference type="VEuPathDB" id="GiardiaDB:SS50377_20775"/>
<reference evidence="2" key="1">
    <citation type="journal article" date="2014" name="PLoS Genet.">
        <title>The Genome of Spironucleus salmonicida Highlights a Fish Pathogen Adapted to Fluctuating Environments.</title>
        <authorList>
            <person name="Xu F."/>
            <person name="Jerlstrom-Hultqvist J."/>
            <person name="Einarsson E."/>
            <person name="Astvaldsson A."/>
            <person name="Svard S.G."/>
            <person name="Andersson J.O."/>
        </authorList>
    </citation>
    <scope>NUCLEOTIDE SEQUENCE</scope>
</reference>
<dbReference type="InterPro" id="IPR009030">
    <property type="entry name" value="Growth_fac_rcpt_cys_sf"/>
</dbReference>
<dbReference type="AlphaFoldDB" id="V6LTS3"/>
<feature type="transmembrane region" description="Helical" evidence="1">
    <location>
        <begin position="131"/>
        <end position="156"/>
    </location>
</feature>
<protein>
    <submittedName>
        <fullName evidence="2">Cysteine-rich membrane protein 2</fullName>
    </submittedName>
</protein>
<keyword evidence="1" id="KW-0472">Membrane</keyword>